<dbReference type="Proteomes" id="UP000326912">
    <property type="component" value="Unassembled WGS sequence"/>
</dbReference>
<comment type="caution">
    <text evidence="1">The sequence shown here is derived from an EMBL/GenBank/DDBJ whole genome shotgun (WGS) entry which is preliminary data.</text>
</comment>
<proteinExistence type="predicted"/>
<protein>
    <recommendedName>
        <fullName evidence="3">Sialidase domain-containing protein</fullName>
    </recommendedName>
</protein>
<dbReference type="SUPFAM" id="SSF110296">
    <property type="entry name" value="Oligoxyloglucan reducing end-specific cellobiohydrolase"/>
    <property type="match status" value="1"/>
</dbReference>
<evidence type="ECO:0008006" key="3">
    <source>
        <dbReference type="Google" id="ProtNLM"/>
    </source>
</evidence>
<dbReference type="RefSeq" id="WP_151758153.1">
    <property type="nucleotide sequence ID" value="NZ_BKZW01000002.1"/>
</dbReference>
<organism evidence="1 2">
    <name type="scientific">Dictyobacter vulcani</name>
    <dbReference type="NCBI Taxonomy" id="2607529"/>
    <lineage>
        <taxon>Bacteria</taxon>
        <taxon>Bacillati</taxon>
        <taxon>Chloroflexota</taxon>
        <taxon>Ktedonobacteria</taxon>
        <taxon>Ktedonobacterales</taxon>
        <taxon>Dictyobacteraceae</taxon>
        <taxon>Dictyobacter</taxon>
    </lineage>
</organism>
<dbReference type="CDD" id="cd15482">
    <property type="entry name" value="Sialidase_non-viral"/>
    <property type="match status" value="1"/>
</dbReference>
<dbReference type="AlphaFoldDB" id="A0A5J4KLU6"/>
<evidence type="ECO:0000313" key="2">
    <source>
        <dbReference type="Proteomes" id="UP000326912"/>
    </source>
</evidence>
<keyword evidence="2" id="KW-1185">Reference proteome</keyword>
<dbReference type="PROSITE" id="PS51257">
    <property type="entry name" value="PROKAR_LIPOPROTEIN"/>
    <property type="match status" value="1"/>
</dbReference>
<sequence>MYTMLKQQPGRLTGALVLLMAILLVGCSASKADAETPSQQAQPVSHPARIAMTNTWEALALPVKGAHLEAYAVSPANPQTIFICLSSQSSQLEFWQTHDNGQHWAQVVLPGGLSGTTCSLSIDRAQPQRIALAVQTTGNNQLHLYLSNNGGTSWQHITHSVPASVINQQEASVSLHMQHIYLWYSYGGGQNSPQRAMLERSDDNGQSWTRADTAFGTSSMFFAPIIGQGENLAILVQPVSTNKHASSTLWTSNDSGHSWQQGKTVPPQVQAYLQQSPSWPSTATPFYALAYEQLPSNLYQLQIVQSANGQQWSGIPGLPVAGTNQKKSGLLQVLGVTDTGQMLAFGVDPNVGLPVPTGTRQSTKNVWLWIWNPGTARWSVLSKPLEHTTDESCAALCWNTQLMSTAQHTSYLYAYHQGEQDWLYRLRLPNLK</sequence>
<evidence type="ECO:0000313" key="1">
    <source>
        <dbReference type="EMBL" id="GER90404.1"/>
    </source>
</evidence>
<accession>A0A5J4KLU6</accession>
<dbReference type="Gene3D" id="2.130.10.10">
    <property type="entry name" value="YVTN repeat-like/Quinoprotein amine dehydrogenase"/>
    <property type="match status" value="2"/>
</dbReference>
<name>A0A5J4KLU6_9CHLR</name>
<gene>
    <name evidence="1" type="ORF">KDW_45660</name>
</gene>
<reference evidence="1 2" key="1">
    <citation type="submission" date="2019-10" db="EMBL/GenBank/DDBJ databases">
        <title>Dictyobacter vulcani sp. nov., within the class Ktedonobacteria, isolated from soil of volcanic Mt. Zao.</title>
        <authorList>
            <person name="Zheng Y."/>
            <person name="Wang C.M."/>
            <person name="Sakai Y."/>
            <person name="Abe K."/>
            <person name="Yokota A."/>
            <person name="Yabe S."/>
        </authorList>
    </citation>
    <scope>NUCLEOTIDE SEQUENCE [LARGE SCALE GENOMIC DNA]</scope>
    <source>
        <strain evidence="1 2">W12</strain>
    </source>
</reference>
<dbReference type="EMBL" id="BKZW01000002">
    <property type="protein sequence ID" value="GER90404.1"/>
    <property type="molecule type" value="Genomic_DNA"/>
</dbReference>
<dbReference type="InterPro" id="IPR015943">
    <property type="entry name" value="WD40/YVTN_repeat-like_dom_sf"/>
</dbReference>